<keyword evidence="9 13" id="KW-0234">DNA repair</keyword>
<evidence type="ECO:0000256" key="8">
    <source>
        <dbReference type="ARBA" id="ARBA00023125"/>
    </source>
</evidence>
<dbReference type="GO" id="GO:0003684">
    <property type="term" value="F:damaged DNA binding"/>
    <property type="evidence" value="ECO:0007669"/>
    <property type="project" value="InterPro"/>
</dbReference>
<dbReference type="EMBL" id="DVOD01000026">
    <property type="protein sequence ID" value="HIU92188.1"/>
    <property type="molecule type" value="Genomic_DNA"/>
</dbReference>
<dbReference type="Gene3D" id="2.40.10.170">
    <property type="match status" value="1"/>
</dbReference>
<dbReference type="Pfam" id="PF00270">
    <property type="entry name" value="DEAD"/>
    <property type="match status" value="1"/>
</dbReference>
<keyword evidence="5 13" id="KW-0378">Hydrolase</keyword>
<evidence type="ECO:0000256" key="1">
    <source>
        <dbReference type="ARBA" id="ARBA00004496"/>
    </source>
</evidence>
<dbReference type="InterPro" id="IPR001650">
    <property type="entry name" value="Helicase_C-like"/>
</dbReference>
<evidence type="ECO:0000259" key="15">
    <source>
        <dbReference type="PROSITE" id="PS51194"/>
    </source>
</evidence>
<keyword evidence="7 13" id="KW-0067">ATP-binding</keyword>
<keyword evidence="3 13" id="KW-0547">Nucleotide-binding</keyword>
<organism evidence="16 17">
    <name type="scientific">Candidatus Limenecus avicola</name>
    <dbReference type="NCBI Taxonomy" id="2840847"/>
    <lineage>
        <taxon>Bacteria</taxon>
        <taxon>Bacillati</taxon>
        <taxon>Bacillota</taxon>
        <taxon>Clostridia</taxon>
        <taxon>Eubacteriales</taxon>
        <taxon>Clostridiaceae</taxon>
        <taxon>Clostridiaceae incertae sedis</taxon>
        <taxon>Candidatus Limenecus</taxon>
    </lineage>
</organism>
<dbReference type="InterPro" id="IPR047112">
    <property type="entry name" value="RecG/Mfd"/>
</dbReference>
<evidence type="ECO:0000259" key="14">
    <source>
        <dbReference type="PROSITE" id="PS51192"/>
    </source>
</evidence>
<dbReference type="HAMAP" id="MF_00969">
    <property type="entry name" value="TRCF"/>
    <property type="match status" value="1"/>
</dbReference>
<dbReference type="InterPro" id="IPR037235">
    <property type="entry name" value="TRCF-like_C_D7"/>
</dbReference>
<keyword evidence="8 13" id="KW-0238">DNA-binding</keyword>
<dbReference type="GO" id="GO:0006355">
    <property type="term" value="P:regulation of DNA-templated transcription"/>
    <property type="evidence" value="ECO:0007669"/>
    <property type="project" value="UniProtKB-UniRule"/>
</dbReference>
<dbReference type="InterPro" id="IPR011545">
    <property type="entry name" value="DEAD/DEAH_box_helicase_dom"/>
</dbReference>
<comment type="similarity">
    <text evidence="10 13">In the N-terminal section; belongs to the UvrB family.</text>
</comment>
<evidence type="ECO:0000256" key="5">
    <source>
        <dbReference type="ARBA" id="ARBA00022801"/>
    </source>
</evidence>
<comment type="subcellular location">
    <subcellularLocation>
        <location evidence="1 13">Cytoplasm</location>
    </subcellularLocation>
</comment>
<keyword evidence="4 13" id="KW-0227">DNA damage</keyword>
<dbReference type="GO" id="GO:0005524">
    <property type="term" value="F:ATP binding"/>
    <property type="evidence" value="ECO:0007669"/>
    <property type="project" value="UniProtKB-UniRule"/>
</dbReference>
<evidence type="ECO:0000256" key="4">
    <source>
        <dbReference type="ARBA" id="ARBA00022763"/>
    </source>
</evidence>
<evidence type="ECO:0000256" key="10">
    <source>
        <dbReference type="ARBA" id="ARBA00061104"/>
    </source>
</evidence>
<dbReference type="FunFam" id="3.40.50.300:FF:000546">
    <property type="entry name" value="Transcription-repair-coupling factor"/>
    <property type="match status" value="1"/>
</dbReference>
<dbReference type="EC" id="3.6.4.-" evidence="13"/>
<dbReference type="Pfam" id="PF03461">
    <property type="entry name" value="TRCF"/>
    <property type="match status" value="1"/>
</dbReference>
<evidence type="ECO:0000256" key="11">
    <source>
        <dbReference type="ARBA" id="ARBA00061399"/>
    </source>
</evidence>
<dbReference type="GO" id="GO:0000716">
    <property type="term" value="P:transcription-coupled nucleotide-excision repair, DNA damage recognition"/>
    <property type="evidence" value="ECO:0007669"/>
    <property type="project" value="UniProtKB-UniRule"/>
</dbReference>
<comment type="caution">
    <text evidence="16">The sequence shown here is derived from an EMBL/GenBank/DDBJ whole genome shotgun (WGS) entry which is preliminary data.</text>
</comment>
<evidence type="ECO:0000256" key="9">
    <source>
        <dbReference type="ARBA" id="ARBA00023204"/>
    </source>
</evidence>
<evidence type="ECO:0000256" key="7">
    <source>
        <dbReference type="ARBA" id="ARBA00022840"/>
    </source>
</evidence>
<comment type="function">
    <text evidence="13">Couples transcription and DNA repair by recognizing RNA polymerase (RNAP) stalled at DNA lesions. Mediates ATP-dependent release of RNAP and its truncated transcript from the DNA, and recruitment of nucleotide excision repair machinery to the damaged site.</text>
</comment>
<dbReference type="PANTHER" id="PTHR47964:SF1">
    <property type="entry name" value="ATP-DEPENDENT DNA HELICASE HOMOLOG RECG, CHLOROPLASTIC"/>
    <property type="match status" value="1"/>
</dbReference>
<dbReference type="NCBIfam" id="TIGR00580">
    <property type="entry name" value="mfd"/>
    <property type="match status" value="1"/>
</dbReference>
<dbReference type="PROSITE" id="PS51194">
    <property type="entry name" value="HELICASE_CTER"/>
    <property type="match status" value="1"/>
</dbReference>
<evidence type="ECO:0000256" key="2">
    <source>
        <dbReference type="ARBA" id="ARBA00022490"/>
    </source>
</evidence>
<dbReference type="InterPro" id="IPR003711">
    <property type="entry name" value="CarD-like/TRCF_RID"/>
</dbReference>
<dbReference type="SUPFAM" id="SSF143517">
    <property type="entry name" value="TRCF domain-like"/>
    <property type="match status" value="1"/>
</dbReference>
<dbReference type="InterPro" id="IPR014001">
    <property type="entry name" value="Helicase_ATP-bd"/>
</dbReference>
<dbReference type="Pfam" id="PF02559">
    <property type="entry name" value="CarD_TRCF_RID"/>
    <property type="match status" value="1"/>
</dbReference>
<dbReference type="Pfam" id="PF17757">
    <property type="entry name" value="UvrB_inter"/>
    <property type="match status" value="1"/>
</dbReference>
<dbReference type="SUPFAM" id="SSF52540">
    <property type="entry name" value="P-loop containing nucleoside triphosphate hydrolases"/>
    <property type="match status" value="3"/>
</dbReference>
<dbReference type="InterPro" id="IPR005118">
    <property type="entry name" value="TRCF_C"/>
</dbReference>
<name>A0A9D1MZ43_9CLOT</name>
<sequence>MTDILTHFNNKRILNLEKITAFLKKNNSFMVSGLTSFLRLFLLADISRQKRTVFVTNTEQNALKYKHDLEKFFNIESQIFPYQDISIYDGVAPNLYKYAQQVEILKNLEKIPLLIVPVKAMLEKFPETSFYEKNAINIKIDDEIDTSQIAQKLVSLGYKRVTMVSDIGEFSLRGDIIDVFSLNKYAARIELWGDTVTDIRYFDNKTQRSVKKIKETTILPVYKFLLDEDNAETFKNELTQAAVTMDSGENVDIVRENLQETLEKIDTEKYFDGIDYFQSYLNKKMKSLPQLLSDSQNLPALVLDESSEIFSKFAQIDENYEKQIEENTQKALALPLKNKAHLDFADFQTAVAGLQKISFDNFLDTVSDYTIEFESSLIPSFSSKMEEILAFVEDRMQKGYKVVIASDYKNRIEDVFCDFELAVSDDFSVQNEVFLTDNLALGGSAVEELKLVVLTDKELFNKKSKDITAKKQNYHKESADYIESVNDIKEGEYVVHQVHGVGLYKGLSKQEIDGQLKDYLTIEYAQGDKLHMPAEQINLLVRYRGSGAVAPRLSRMGGNDWNITKTRAKKAIEDIAKDLLRLYAKREVAQGIAFEPDTVWQCEMEEAFEYTETPDQMRAIQETKADMELEKPMDRLICADVGFGKTEIAIRAIFKAVMSGKQAAVIVPTTILAMQHWQTISERFKPFPVRVELLSRFRTAKEQKETIKKLIKGEVDVVIGTHRLLQDDIVFKDLGLLVIDEEHRFGVKHKEKLKMLRKNIDILSMSATPIPRTLYMSLSGIKNMSVINTAPMNRLPIKTYVGQYNETYVKNAINHELDRDGQVFFLYNRVETIYEFAAELQKVVPNARIAVAHGQMDAKTLENIMLEYAEHKYDILLCTTIIESGLDIPNANTMIIYDADRFGLAQLYQLRGRVGRSDRQAYCYCFYKSHKKLTPEALQRLNAIKEFSTLGGGYQIALRDIEIRGVGNILGTKQHGHMTSVGFDTYCQLLEETINELQENGEKPQPPAIVDINVTAFIPDEWVGSKEQKMIEYKRLADVKTLEELDLIHQEWKDRFSKIPEPVENLIKIIHLRLLATQAKITLIRETSDNIRIYMPYTKAEWTIIASRLDRNITKYIKYTIAPKSCREGNSILLFNNGILSFKEVFNILADLFYYINKITYEYNN</sequence>
<dbReference type="Proteomes" id="UP000886748">
    <property type="component" value="Unassembled WGS sequence"/>
</dbReference>
<dbReference type="SMART" id="SM01058">
    <property type="entry name" value="CarD_TRCF"/>
    <property type="match status" value="1"/>
</dbReference>
<dbReference type="GO" id="GO:0003678">
    <property type="term" value="F:DNA helicase activity"/>
    <property type="evidence" value="ECO:0007669"/>
    <property type="project" value="TreeGrafter"/>
</dbReference>
<evidence type="ECO:0000256" key="13">
    <source>
        <dbReference type="HAMAP-Rule" id="MF_00969"/>
    </source>
</evidence>
<dbReference type="SUPFAM" id="SSF141259">
    <property type="entry name" value="CarD-like"/>
    <property type="match status" value="1"/>
</dbReference>
<dbReference type="AlphaFoldDB" id="A0A9D1MZ43"/>
<evidence type="ECO:0000256" key="12">
    <source>
        <dbReference type="ARBA" id="ARBA00070128"/>
    </source>
</evidence>
<dbReference type="InterPro" id="IPR004576">
    <property type="entry name" value="Mfd"/>
</dbReference>
<protein>
    <recommendedName>
        <fullName evidence="12 13">Transcription-repair-coupling factor</fullName>
        <shortName evidence="13">TRCF</shortName>
        <ecNumber evidence="13">3.6.4.-</ecNumber>
    </recommendedName>
</protein>
<dbReference type="PANTHER" id="PTHR47964">
    <property type="entry name" value="ATP-DEPENDENT DNA HELICASE HOMOLOG RECG, CHLOROPLASTIC"/>
    <property type="match status" value="1"/>
</dbReference>
<dbReference type="InterPro" id="IPR041471">
    <property type="entry name" value="UvrB_inter"/>
</dbReference>
<reference evidence="16" key="1">
    <citation type="submission" date="2020-10" db="EMBL/GenBank/DDBJ databases">
        <authorList>
            <person name="Gilroy R."/>
        </authorList>
    </citation>
    <scope>NUCLEOTIDE SEQUENCE</scope>
    <source>
        <strain evidence="16">CHK154-7741</strain>
    </source>
</reference>
<feature type="domain" description="Helicase ATP-binding" evidence="14">
    <location>
        <begin position="626"/>
        <end position="787"/>
    </location>
</feature>
<keyword evidence="6" id="KW-0347">Helicase</keyword>
<dbReference type="SMART" id="SM00982">
    <property type="entry name" value="TRCF"/>
    <property type="match status" value="1"/>
</dbReference>
<accession>A0A9D1MZ43</accession>
<dbReference type="InterPro" id="IPR036101">
    <property type="entry name" value="CarD-like/TRCF_RID_sf"/>
</dbReference>
<evidence type="ECO:0000313" key="17">
    <source>
        <dbReference type="Proteomes" id="UP000886748"/>
    </source>
</evidence>
<evidence type="ECO:0000256" key="3">
    <source>
        <dbReference type="ARBA" id="ARBA00022741"/>
    </source>
</evidence>
<evidence type="ECO:0000256" key="6">
    <source>
        <dbReference type="ARBA" id="ARBA00022806"/>
    </source>
</evidence>
<dbReference type="CDD" id="cd17991">
    <property type="entry name" value="DEXHc_TRCF"/>
    <property type="match status" value="1"/>
</dbReference>
<evidence type="ECO:0000313" key="16">
    <source>
        <dbReference type="EMBL" id="HIU92188.1"/>
    </source>
</evidence>
<comment type="similarity">
    <text evidence="11 13">In the C-terminal section; belongs to the helicase family. RecG subfamily.</text>
</comment>
<dbReference type="PROSITE" id="PS51192">
    <property type="entry name" value="HELICASE_ATP_BIND_1"/>
    <property type="match status" value="1"/>
</dbReference>
<dbReference type="Pfam" id="PF00271">
    <property type="entry name" value="Helicase_C"/>
    <property type="match status" value="1"/>
</dbReference>
<dbReference type="SMART" id="SM00487">
    <property type="entry name" value="DEXDc"/>
    <property type="match status" value="1"/>
</dbReference>
<gene>
    <name evidence="13 16" type="primary">mfd</name>
    <name evidence="16" type="ORF">IAD26_03520</name>
</gene>
<dbReference type="InterPro" id="IPR027417">
    <property type="entry name" value="P-loop_NTPase"/>
</dbReference>
<proteinExistence type="inferred from homology"/>
<dbReference type="Gene3D" id="3.40.50.11180">
    <property type="match status" value="1"/>
</dbReference>
<keyword evidence="2 13" id="KW-0963">Cytoplasm</keyword>
<dbReference type="GO" id="GO:0005737">
    <property type="term" value="C:cytoplasm"/>
    <property type="evidence" value="ECO:0007669"/>
    <property type="project" value="UniProtKB-SubCell"/>
</dbReference>
<feature type="domain" description="Helicase C-terminal" evidence="15">
    <location>
        <begin position="808"/>
        <end position="962"/>
    </location>
</feature>
<dbReference type="SMART" id="SM00490">
    <property type="entry name" value="HELICc"/>
    <property type="match status" value="1"/>
</dbReference>
<dbReference type="Gene3D" id="3.30.2060.10">
    <property type="entry name" value="Penicillin-binding protein 1b domain"/>
    <property type="match status" value="1"/>
</dbReference>
<dbReference type="Gene3D" id="3.90.1150.50">
    <property type="entry name" value="Transcription-repair-coupling factor, D7 domain"/>
    <property type="match status" value="1"/>
</dbReference>
<dbReference type="Gene3D" id="3.40.50.300">
    <property type="entry name" value="P-loop containing nucleotide triphosphate hydrolases"/>
    <property type="match status" value="2"/>
</dbReference>
<reference evidence="16" key="2">
    <citation type="journal article" date="2021" name="PeerJ">
        <title>Extensive microbial diversity within the chicken gut microbiome revealed by metagenomics and culture.</title>
        <authorList>
            <person name="Gilroy R."/>
            <person name="Ravi A."/>
            <person name="Getino M."/>
            <person name="Pursley I."/>
            <person name="Horton D.L."/>
            <person name="Alikhan N.F."/>
            <person name="Baker D."/>
            <person name="Gharbi K."/>
            <person name="Hall N."/>
            <person name="Watson M."/>
            <person name="Adriaenssens E.M."/>
            <person name="Foster-Nyarko E."/>
            <person name="Jarju S."/>
            <person name="Secka A."/>
            <person name="Antonio M."/>
            <person name="Oren A."/>
            <person name="Chaudhuri R.R."/>
            <person name="La Ragione R."/>
            <person name="Hildebrand F."/>
            <person name="Pallen M.J."/>
        </authorList>
    </citation>
    <scope>NUCLEOTIDE SEQUENCE</scope>
    <source>
        <strain evidence="16">CHK154-7741</strain>
    </source>
</reference>
<dbReference type="GO" id="GO:0016787">
    <property type="term" value="F:hydrolase activity"/>
    <property type="evidence" value="ECO:0007669"/>
    <property type="project" value="UniProtKB-KW"/>
</dbReference>